<evidence type="ECO:0000256" key="5">
    <source>
        <dbReference type="ARBA" id="ARBA00023157"/>
    </source>
</evidence>
<comment type="caution">
    <text evidence="6">Lacks conserved residue(s) required for the propagation of feature annotation.</text>
</comment>
<gene>
    <name evidence="9" type="ORF">QTP70_015884</name>
</gene>
<dbReference type="PANTHER" id="PTHR24043">
    <property type="entry name" value="SCAVENGER RECEPTOR CLASS F"/>
    <property type="match status" value="1"/>
</dbReference>
<feature type="disulfide bond" evidence="6">
    <location>
        <begin position="391"/>
        <end position="400"/>
    </location>
</feature>
<dbReference type="Proteomes" id="UP001274896">
    <property type="component" value="Unassembled WGS sequence"/>
</dbReference>
<feature type="compositionally biased region" description="Basic and acidic residues" evidence="7">
    <location>
        <begin position="904"/>
        <end position="918"/>
    </location>
</feature>
<feature type="domain" description="EGF-like" evidence="8">
    <location>
        <begin position="367"/>
        <end position="401"/>
    </location>
</feature>
<keyword evidence="10" id="KW-1185">Reference proteome</keyword>
<feature type="domain" description="EGF-like" evidence="8">
    <location>
        <begin position="202"/>
        <end position="241"/>
    </location>
</feature>
<name>A0AAE0Q6B1_9TELE</name>
<feature type="disulfide bond" evidence="6">
    <location>
        <begin position="231"/>
        <end position="240"/>
    </location>
</feature>
<reference evidence="9" key="1">
    <citation type="submission" date="2023-06" db="EMBL/GenBank/DDBJ databases">
        <title>Male Hemibagrus guttatus genome.</title>
        <authorList>
            <person name="Bian C."/>
        </authorList>
    </citation>
    <scope>NUCLEOTIDE SEQUENCE</scope>
    <source>
        <strain evidence="9">Male_cb2023</strain>
        <tissue evidence="9">Muscle</tissue>
    </source>
</reference>
<dbReference type="PROSITE" id="PS50026">
    <property type="entry name" value="EGF_3"/>
    <property type="match status" value="3"/>
</dbReference>
<keyword evidence="4" id="KW-0238">DNA-binding</keyword>
<keyword evidence="1 6" id="KW-0245">EGF-like domain</keyword>
<dbReference type="CDD" id="cd00055">
    <property type="entry name" value="EGF_Lam"/>
    <property type="match status" value="1"/>
</dbReference>
<dbReference type="SMART" id="SM00181">
    <property type="entry name" value="EGF"/>
    <property type="match status" value="8"/>
</dbReference>
<comment type="caution">
    <text evidence="9">The sequence shown here is derived from an EMBL/GenBank/DDBJ whole genome shotgun (WGS) entry which is preliminary data.</text>
</comment>
<dbReference type="PANTHER" id="PTHR24043:SF5">
    <property type="entry name" value="SCAVENGER RECEPTOR CLASS F MEMBER 2"/>
    <property type="match status" value="1"/>
</dbReference>
<dbReference type="GO" id="GO:0005044">
    <property type="term" value="F:scavenger receptor activity"/>
    <property type="evidence" value="ECO:0007669"/>
    <property type="project" value="InterPro"/>
</dbReference>
<protein>
    <recommendedName>
        <fullName evidence="8">EGF-like domain-containing protein</fullName>
    </recommendedName>
</protein>
<feature type="compositionally biased region" description="Low complexity" evidence="7">
    <location>
        <begin position="670"/>
        <end position="684"/>
    </location>
</feature>
<feature type="disulfide bond" evidence="6">
    <location>
        <begin position="524"/>
        <end position="533"/>
    </location>
</feature>
<evidence type="ECO:0000256" key="3">
    <source>
        <dbReference type="ARBA" id="ARBA00022737"/>
    </source>
</evidence>
<dbReference type="InterPro" id="IPR000742">
    <property type="entry name" value="EGF"/>
</dbReference>
<dbReference type="FunFam" id="2.170.300.10:FF:000041">
    <property type="entry name" value="Tyrosine protein kinase receptor tie-1, putative"/>
    <property type="match status" value="1"/>
</dbReference>
<evidence type="ECO:0000259" key="8">
    <source>
        <dbReference type="PROSITE" id="PS50026"/>
    </source>
</evidence>
<dbReference type="SUPFAM" id="SSF47823">
    <property type="entry name" value="lambda integrase-like, N-terminal domain"/>
    <property type="match status" value="1"/>
</dbReference>
<dbReference type="EMBL" id="JAUCMX010000021">
    <property type="protein sequence ID" value="KAK3514357.1"/>
    <property type="molecule type" value="Genomic_DNA"/>
</dbReference>
<feature type="compositionally biased region" description="Basic and acidic residues" evidence="7">
    <location>
        <begin position="843"/>
        <end position="868"/>
    </location>
</feature>
<dbReference type="GO" id="GO:0003677">
    <property type="term" value="F:DNA binding"/>
    <property type="evidence" value="ECO:0007669"/>
    <property type="project" value="UniProtKB-KW"/>
</dbReference>
<dbReference type="InterPro" id="IPR042635">
    <property type="entry name" value="MEGF10/SREC1/2-like"/>
</dbReference>
<organism evidence="9 10">
    <name type="scientific">Hemibagrus guttatus</name>
    <dbReference type="NCBI Taxonomy" id="175788"/>
    <lineage>
        <taxon>Eukaryota</taxon>
        <taxon>Metazoa</taxon>
        <taxon>Chordata</taxon>
        <taxon>Craniata</taxon>
        <taxon>Vertebrata</taxon>
        <taxon>Euteleostomi</taxon>
        <taxon>Actinopterygii</taxon>
        <taxon>Neopterygii</taxon>
        <taxon>Teleostei</taxon>
        <taxon>Ostariophysi</taxon>
        <taxon>Siluriformes</taxon>
        <taxon>Bagridae</taxon>
        <taxon>Hemibagrus</taxon>
    </lineage>
</organism>
<feature type="compositionally biased region" description="Basic residues" evidence="7">
    <location>
        <begin position="1034"/>
        <end position="1044"/>
    </location>
</feature>
<evidence type="ECO:0000313" key="10">
    <source>
        <dbReference type="Proteomes" id="UP001274896"/>
    </source>
</evidence>
<dbReference type="InterPro" id="IPR010998">
    <property type="entry name" value="Integrase_recombinase_N"/>
</dbReference>
<proteinExistence type="predicted"/>
<feature type="domain" description="EGF-like" evidence="8">
    <location>
        <begin position="499"/>
        <end position="534"/>
    </location>
</feature>
<dbReference type="PROSITE" id="PS00022">
    <property type="entry name" value="EGF_1"/>
    <property type="match status" value="5"/>
</dbReference>
<dbReference type="Gene3D" id="1.10.150.130">
    <property type="match status" value="1"/>
</dbReference>
<keyword evidence="5 6" id="KW-1015">Disulfide bond</keyword>
<accession>A0AAE0Q6B1</accession>
<dbReference type="Pfam" id="PF00053">
    <property type="entry name" value="EGF_laminin"/>
    <property type="match status" value="2"/>
</dbReference>
<dbReference type="Gene3D" id="2.170.300.10">
    <property type="entry name" value="Tie2 ligand-binding domain superfamily"/>
    <property type="match status" value="3"/>
</dbReference>
<dbReference type="PRINTS" id="PR00011">
    <property type="entry name" value="EGFLAMININ"/>
</dbReference>
<feature type="compositionally biased region" description="Basic and acidic residues" evidence="7">
    <location>
        <begin position="1045"/>
        <end position="1055"/>
    </location>
</feature>
<feature type="region of interest" description="Disordered" evidence="7">
    <location>
        <begin position="955"/>
        <end position="1068"/>
    </location>
</feature>
<evidence type="ECO:0000256" key="4">
    <source>
        <dbReference type="ARBA" id="ARBA00023125"/>
    </source>
</evidence>
<dbReference type="GO" id="GO:0007157">
    <property type="term" value="P:heterophilic cell-cell adhesion via plasma membrane cell adhesion molecules"/>
    <property type="evidence" value="ECO:0007669"/>
    <property type="project" value="TreeGrafter"/>
</dbReference>
<evidence type="ECO:0000256" key="6">
    <source>
        <dbReference type="PROSITE-ProRule" id="PRU00076"/>
    </source>
</evidence>
<evidence type="ECO:0000256" key="7">
    <source>
        <dbReference type="SAM" id="MobiDB-lite"/>
    </source>
</evidence>
<evidence type="ECO:0000256" key="2">
    <source>
        <dbReference type="ARBA" id="ARBA00022729"/>
    </source>
</evidence>
<keyword evidence="3" id="KW-0677">Repeat</keyword>
<dbReference type="InterPro" id="IPR002049">
    <property type="entry name" value="LE_dom"/>
</dbReference>
<evidence type="ECO:0000313" key="9">
    <source>
        <dbReference type="EMBL" id="KAK3514357.1"/>
    </source>
</evidence>
<keyword evidence="2" id="KW-0732">Signal</keyword>
<feature type="region of interest" description="Disordered" evidence="7">
    <location>
        <begin position="729"/>
        <end position="924"/>
    </location>
</feature>
<sequence length="1068" mass="116362">MPRLEETLASYLSPTSLAWRKLALPSKPCRVTSALMWKAYMAAGQAGMSLHTMVVLQACQADLLKKLDCGKGFNTETLSEPRQATDLALPATKPQHGYDPVHCPVCTVLEFLQSHLLRGLSPSTLKVYVAAIAVKHKLVLGTFLGRHPLVSCFLRGARQLRPYCRPRLPTWDLFVVLEGLLVAPFEPMESPGFVCCSGWAQQGDECLTPLCEGNFTCKENEVCVRPNECRCRHGYFGASCDTKCPAQFWGPDCKGKCTCHPNGKCDDVTGKCTCHPNRWGENCEKPCPCQKGKCDQETGKCTCHVGFWGPHCSNNCYCSLNSVCDQSTGRCLCSPGWYGRNCGAQCACNNSPCEQFTGRCQCRDRLWGPNCERYCQCLHGKCNQADGSCTCKPGYRGKFCREPCPAGFYGQNCRNKCGHCKGQQPCKVTEGRCVTCEKGWNGTKCDQMCAPGFFGENCKDECPPCKDGHFCNRIDGKCSHCNPGWIGDRCEVRCPNGTYGENCENDCSHCFNGECHFATGECLCDPGFYGTFCNLTCESGQFGVNCAQTCPCHDKNCNPVSGACNLYPNQRMGVIAAGTLVSLLLIILLSLLCCCCLCSNKDCNSSERETSTSSKKAKRILCGRFSRISTKLPRIPLRRQKLPKVVVSRHDPENTFDCSFIEPPSAIEHQTPSWSSQESFSSFETSEDGPVYCVPHEDTINEGNARPNANATTENLVASNEDDAGEYTSLKDTRAATKPVNDGSEQPLLKSDSEGSTSGSESAMGALYARIARLSKNSKEEEDNSTAETKATSSEKTKPRPPDPSTKPKISWIHGTSGAIQTEKGQAPSPPKEKKRTTTEGSGKGEEKHRSKEKSGKKSEQKNQDGKGDGNNSPSKTKAHKAPDPIEHINGAVQNALKKIGNFHSDRKGSDTNKEPPKSPKIMHPHINSEAATLLAAQLKEKTQSLNRNEGLLVGIKPNGVATPQANKEKPTPPQKAKRSVTGANKPLLPTSNNLQKMIAPVTDSSTPEPKSPEMQAINGTQIGDAGDAMPKKTPIKKPPRKKGKETTSETEPKTTPKMAIMPPQIVK</sequence>
<evidence type="ECO:0000256" key="1">
    <source>
        <dbReference type="ARBA" id="ARBA00022536"/>
    </source>
</evidence>
<dbReference type="AlphaFoldDB" id="A0AAE0Q6B1"/>
<feature type="region of interest" description="Disordered" evidence="7">
    <location>
        <begin position="668"/>
        <end position="708"/>
    </location>
</feature>
<dbReference type="SMART" id="SM00180">
    <property type="entry name" value="EGF_Lam"/>
    <property type="match status" value="4"/>
</dbReference>
<dbReference type="GO" id="GO:0005925">
    <property type="term" value="C:focal adhesion"/>
    <property type="evidence" value="ECO:0007669"/>
    <property type="project" value="TreeGrafter"/>
</dbReference>